<dbReference type="EMBL" id="CP093362">
    <property type="protein sequence ID" value="UQS84678.1"/>
    <property type="molecule type" value="Genomic_DNA"/>
</dbReference>
<sequence length="304" mass="31249">MFFDKKTMLTVFAGVALLSASSASGITAFADDYTGKDTSGNGPVNIDESGKNVNNGSFSNGISSTQGTGSNTYGSGTSNSDAHIKVVQGYLVLETVPSLGFQDVSATNTKSHISNSVIDNHNVLNTDTFWNNDREPENLEVLDARTQGGAPSNQQGGGYAVTANLGQFNTYNSSNGDSPDNSMKDQKGAAMSGNLSSNAGSGFTLNLNGQISKSDDNNASVTNDGSLKSDGSSNNGIVSASKNKDNSLLVLSNNTIGSGTTDVNFNKKSTLTVPTNVPGGQYAAPITWTLAPTANGDVDTPNGN</sequence>
<evidence type="ECO:0000313" key="4">
    <source>
        <dbReference type="Proteomes" id="UP000831859"/>
    </source>
</evidence>
<dbReference type="Proteomes" id="UP000831859">
    <property type="component" value="Chromosome"/>
</dbReference>
<feature type="compositionally biased region" description="Polar residues" evidence="1">
    <location>
        <begin position="170"/>
        <end position="181"/>
    </location>
</feature>
<feature type="region of interest" description="Disordered" evidence="1">
    <location>
        <begin position="170"/>
        <end position="195"/>
    </location>
</feature>
<evidence type="ECO:0000256" key="1">
    <source>
        <dbReference type="SAM" id="MobiDB-lite"/>
    </source>
</evidence>
<evidence type="ECO:0000313" key="3">
    <source>
        <dbReference type="EMBL" id="UQS84678.1"/>
    </source>
</evidence>
<gene>
    <name evidence="3" type="ORF">MOO46_05360</name>
</gene>
<proteinExistence type="predicted"/>
<name>A0ABY4PFU8_9LACO</name>
<keyword evidence="4" id="KW-1185">Reference proteome</keyword>
<feature type="compositionally biased region" description="Low complexity" evidence="1">
    <location>
        <begin position="63"/>
        <end position="77"/>
    </location>
</feature>
<organism evidence="3 4">
    <name type="scientific">Apilactobacillus apisilvae</name>
    <dbReference type="NCBI Taxonomy" id="2923364"/>
    <lineage>
        <taxon>Bacteria</taxon>
        <taxon>Bacillati</taxon>
        <taxon>Bacillota</taxon>
        <taxon>Bacilli</taxon>
        <taxon>Lactobacillales</taxon>
        <taxon>Lactobacillaceae</taxon>
        <taxon>Apilactobacillus</taxon>
    </lineage>
</organism>
<feature type="signal peptide" evidence="2">
    <location>
        <begin position="1"/>
        <end position="30"/>
    </location>
</feature>
<feature type="chain" id="PRO_5046564841" description="WxL domain-containing protein" evidence="2">
    <location>
        <begin position="31"/>
        <end position="304"/>
    </location>
</feature>
<feature type="region of interest" description="Disordered" evidence="1">
    <location>
        <begin position="40"/>
        <end position="77"/>
    </location>
</feature>
<feature type="region of interest" description="Disordered" evidence="1">
    <location>
        <begin position="207"/>
        <end position="240"/>
    </location>
</feature>
<feature type="compositionally biased region" description="Polar residues" evidence="1">
    <location>
        <begin position="51"/>
        <end position="62"/>
    </location>
</feature>
<evidence type="ECO:0000256" key="2">
    <source>
        <dbReference type="SAM" id="SignalP"/>
    </source>
</evidence>
<accession>A0ABY4PFU8</accession>
<reference evidence="3 4" key="1">
    <citation type="journal article" date="2022" name="Int. J. Syst. Evol. Microbiol.">
        <title>Apilactobacillus apisilvae sp. nov., Nicolia spurrieriana gen. nov. sp. nov., Bombilactobacillus folatiphilus sp. nov. and Bombilactobacillus thymidiniphilus sp. nov., four new lactic acid bacterial isolates from stingless bees Tetragonula carbonaria and Austroplebeia australis.</title>
        <authorList>
            <person name="Oliphant S.A."/>
            <person name="Watson-Haigh N.S."/>
            <person name="Sumby K.M."/>
            <person name="Gardner J."/>
            <person name="Groom S."/>
            <person name="Jiranek V."/>
        </authorList>
    </citation>
    <scope>NUCLEOTIDE SEQUENCE [LARGE SCALE GENOMIC DNA]</scope>
    <source>
        <strain evidence="3 4">SG5_A10</strain>
    </source>
</reference>
<dbReference type="RefSeq" id="WP_249510662.1">
    <property type="nucleotide sequence ID" value="NZ_CP093362.1"/>
</dbReference>
<protein>
    <recommendedName>
        <fullName evidence="5">WxL domain-containing protein</fullName>
    </recommendedName>
</protein>
<evidence type="ECO:0008006" key="5">
    <source>
        <dbReference type="Google" id="ProtNLM"/>
    </source>
</evidence>
<keyword evidence="2" id="KW-0732">Signal</keyword>